<keyword evidence="11" id="KW-0676">Redox-active center</keyword>
<evidence type="ECO:0000256" key="2">
    <source>
        <dbReference type="ARBA" id="ARBA00006214"/>
    </source>
</evidence>
<keyword evidence="5" id="KW-0874">Quinone</keyword>
<evidence type="ECO:0000256" key="1">
    <source>
        <dbReference type="ARBA" id="ARBA00004477"/>
    </source>
</evidence>
<dbReference type="CDD" id="cd12917">
    <property type="entry name" value="VKOR_euk"/>
    <property type="match status" value="1"/>
</dbReference>
<protein>
    <recommendedName>
        <fullName evidence="3">vitamin-K-epoxide reductase (warfarin-sensitive)</fullName>
        <ecNumber evidence="3">1.17.4.4</ecNumber>
    </recommendedName>
</protein>
<comment type="similarity">
    <text evidence="2">Belongs to the VKOR family.</text>
</comment>
<comment type="caution">
    <text evidence="14">The sequence shown here is derived from an EMBL/GenBank/DDBJ whole genome shotgun (WGS) entry which is preliminary data.</text>
</comment>
<sequence>MWLLSLQRINSLLTLSCLVGLGLSLYAYIVELQLEADENYQPMCDLNPHVSCSKAFKSEYGKGFGIFGEGSIFHKPNSLFGLMFYSMIATLAQTNSRFIVLVSLFAIALSNILCLYFAYILYFILYDLCIVCVSIYVVNVINLILIQLKMKFLKSVEHQDLKDEEKKRN</sequence>
<feature type="transmembrane region" description="Helical" evidence="12">
    <location>
        <begin position="98"/>
        <end position="118"/>
    </location>
</feature>
<name>A0AAV8WB59_9CUCU</name>
<dbReference type="GO" id="GO:0005789">
    <property type="term" value="C:endoplasmic reticulum membrane"/>
    <property type="evidence" value="ECO:0007669"/>
    <property type="project" value="UniProtKB-SubCell"/>
</dbReference>
<organism evidence="14 15">
    <name type="scientific">Exocentrus adspersus</name>
    <dbReference type="NCBI Taxonomy" id="1586481"/>
    <lineage>
        <taxon>Eukaryota</taxon>
        <taxon>Metazoa</taxon>
        <taxon>Ecdysozoa</taxon>
        <taxon>Arthropoda</taxon>
        <taxon>Hexapoda</taxon>
        <taxon>Insecta</taxon>
        <taxon>Pterygota</taxon>
        <taxon>Neoptera</taxon>
        <taxon>Endopterygota</taxon>
        <taxon>Coleoptera</taxon>
        <taxon>Polyphaga</taxon>
        <taxon>Cucujiformia</taxon>
        <taxon>Chrysomeloidea</taxon>
        <taxon>Cerambycidae</taxon>
        <taxon>Lamiinae</taxon>
        <taxon>Acanthocinini</taxon>
        <taxon>Exocentrus</taxon>
    </lineage>
</organism>
<dbReference type="InterPro" id="IPR012932">
    <property type="entry name" value="VKOR"/>
</dbReference>
<evidence type="ECO:0000256" key="11">
    <source>
        <dbReference type="ARBA" id="ARBA00023284"/>
    </source>
</evidence>
<dbReference type="PANTHER" id="PTHR14519:SF8">
    <property type="entry name" value="VITAMIN K EPOXIDE REDUCTASE COMPLEX SUBUNIT 1"/>
    <property type="match status" value="1"/>
</dbReference>
<reference evidence="14 15" key="1">
    <citation type="journal article" date="2023" name="Insect Mol. Biol.">
        <title>Genome sequencing provides insights into the evolution of gene families encoding plant cell wall-degrading enzymes in longhorned beetles.</title>
        <authorList>
            <person name="Shin N.R."/>
            <person name="Okamura Y."/>
            <person name="Kirsch R."/>
            <person name="Pauchet Y."/>
        </authorList>
    </citation>
    <scope>NUCLEOTIDE SEQUENCE [LARGE SCALE GENOMIC DNA]</scope>
    <source>
        <strain evidence="14">EAD_L_NR</strain>
    </source>
</reference>
<keyword evidence="4 12" id="KW-0812">Transmembrane</keyword>
<evidence type="ECO:0000259" key="13">
    <source>
        <dbReference type="SMART" id="SM00756"/>
    </source>
</evidence>
<dbReference type="InterPro" id="IPR042406">
    <property type="entry name" value="VKORC1/VKORC1L1"/>
</dbReference>
<evidence type="ECO:0000256" key="5">
    <source>
        <dbReference type="ARBA" id="ARBA00022719"/>
    </source>
</evidence>
<dbReference type="InterPro" id="IPR038354">
    <property type="entry name" value="VKOR_sf"/>
</dbReference>
<evidence type="ECO:0000256" key="4">
    <source>
        <dbReference type="ARBA" id="ARBA00022692"/>
    </source>
</evidence>
<evidence type="ECO:0000256" key="7">
    <source>
        <dbReference type="ARBA" id="ARBA00022989"/>
    </source>
</evidence>
<dbReference type="GO" id="GO:0048038">
    <property type="term" value="F:quinone binding"/>
    <property type="evidence" value="ECO:0007669"/>
    <property type="project" value="UniProtKB-KW"/>
</dbReference>
<gene>
    <name evidence="14" type="ORF">NQ315_001989</name>
</gene>
<dbReference type="EC" id="1.17.4.4" evidence="3"/>
<feature type="domain" description="Vitamin K epoxide reductase" evidence="13">
    <location>
        <begin position="6"/>
        <end position="150"/>
    </location>
</feature>
<evidence type="ECO:0000256" key="10">
    <source>
        <dbReference type="ARBA" id="ARBA00023157"/>
    </source>
</evidence>
<evidence type="ECO:0000313" key="14">
    <source>
        <dbReference type="EMBL" id="KAJ8923430.1"/>
    </source>
</evidence>
<dbReference type="GO" id="GO:0042373">
    <property type="term" value="P:vitamin K metabolic process"/>
    <property type="evidence" value="ECO:0007669"/>
    <property type="project" value="InterPro"/>
</dbReference>
<evidence type="ECO:0000256" key="9">
    <source>
        <dbReference type="ARBA" id="ARBA00023136"/>
    </source>
</evidence>
<dbReference type="GO" id="GO:0047057">
    <property type="term" value="F:vitamin-K-epoxide reductase (warfarin-sensitive) activity"/>
    <property type="evidence" value="ECO:0007669"/>
    <property type="project" value="UniProtKB-EC"/>
</dbReference>
<feature type="transmembrane region" description="Helical" evidence="12">
    <location>
        <begin position="72"/>
        <end position="91"/>
    </location>
</feature>
<accession>A0AAV8WB59</accession>
<keyword evidence="7 12" id="KW-1133">Transmembrane helix</keyword>
<dbReference type="PANTHER" id="PTHR14519">
    <property type="entry name" value="VITAMIN K EPOXIDE REDUCTASE COMPLEX, SUBUNIT 1"/>
    <property type="match status" value="1"/>
</dbReference>
<dbReference type="SMART" id="SM00756">
    <property type="entry name" value="VKc"/>
    <property type="match status" value="1"/>
</dbReference>
<feature type="transmembrane region" description="Helical" evidence="12">
    <location>
        <begin position="124"/>
        <end position="145"/>
    </location>
</feature>
<keyword evidence="9 12" id="KW-0472">Membrane</keyword>
<proteinExistence type="inferred from homology"/>
<evidence type="ECO:0000256" key="8">
    <source>
        <dbReference type="ARBA" id="ARBA00023002"/>
    </source>
</evidence>
<dbReference type="Pfam" id="PF07884">
    <property type="entry name" value="VKOR"/>
    <property type="match status" value="1"/>
</dbReference>
<dbReference type="AlphaFoldDB" id="A0AAV8WB59"/>
<comment type="subcellular location">
    <subcellularLocation>
        <location evidence="1">Endoplasmic reticulum membrane</location>
        <topology evidence="1">Multi-pass membrane protein</topology>
    </subcellularLocation>
</comment>
<keyword evidence="6" id="KW-0256">Endoplasmic reticulum</keyword>
<keyword evidence="8" id="KW-0560">Oxidoreductase</keyword>
<keyword evidence="15" id="KW-1185">Reference proteome</keyword>
<dbReference type="EMBL" id="JANEYG010000005">
    <property type="protein sequence ID" value="KAJ8923430.1"/>
    <property type="molecule type" value="Genomic_DNA"/>
</dbReference>
<dbReference type="Proteomes" id="UP001159042">
    <property type="component" value="Unassembled WGS sequence"/>
</dbReference>
<evidence type="ECO:0000313" key="15">
    <source>
        <dbReference type="Proteomes" id="UP001159042"/>
    </source>
</evidence>
<evidence type="ECO:0000256" key="12">
    <source>
        <dbReference type="SAM" id="Phobius"/>
    </source>
</evidence>
<evidence type="ECO:0000256" key="3">
    <source>
        <dbReference type="ARBA" id="ARBA00012278"/>
    </source>
</evidence>
<evidence type="ECO:0000256" key="6">
    <source>
        <dbReference type="ARBA" id="ARBA00022824"/>
    </source>
</evidence>
<feature type="transmembrane region" description="Helical" evidence="12">
    <location>
        <begin position="12"/>
        <end position="30"/>
    </location>
</feature>
<keyword evidence="10" id="KW-1015">Disulfide bond</keyword>
<dbReference type="Gene3D" id="1.20.1440.130">
    <property type="entry name" value="VKOR domain"/>
    <property type="match status" value="1"/>
</dbReference>